<dbReference type="Gene3D" id="1.10.238.10">
    <property type="entry name" value="EF-hand"/>
    <property type="match status" value="1"/>
</dbReference>
<evidence type="ECO:0000313" key="4">
    <source>
        <dbReference type="EMBL" id="OLQ15494.1"/>
    </source>
</evidence>
<protein>
    <recommendedName>
        <fullName evidence="3">EF-hand domain-containing protein</fullName>
    </recommendedName>
</protein>
<evidence type="ECO:0000313" key="5">
    <source>
        <dbReference type="Proteomes" id="UP000186817"/>
    </source>
</evidence>
<name>A0A1Q9F733_SYMMI</name>
<dbReference type="PROSITE" id="PS50222">
    <property type="entry name" value="EF_HAND_2"/>
    <property type="match status" value="1"/>
</dbReference>
<dbReference type="PROSITE" id="PS00018">
    <property type="entry name" value="EF_HAND_1"/>
    <property type="match status" value="1"/>
</dbReference>
<reference evidence="4 5" key="1">
    <citation type="submission" date="2016-02" db="EMBL/GenBank/DDBJ databases">
        <title>Genome analysis of coral dinoflagellate symbionts highlights evolutionary adaptations to a symbiotic lifestyle.</title>
        <authorList>
            <person name="Aranda M."/>
            <person name="Li Y."/>
            <person name="Liew Y.J."/>
            <person name="Baumgarten S."/>
            <person name="Simakov O."/>
            <person name="Wilson M."/>
            <person name="Piel J."/>
            <person name="Ashoor H."/>
            <person name="Bougouffa S."/>
            <person name="Bajic V.B."/>
            <person name="Ryu T."/>
            <person name="Ravasi T."/>
            <person name="Bayer T."/>
            <person name="Micklem G."/>
            <person name="Kim H."/>
            <person name="Bhak J."/>
            <person name="Lajeunesse T.C."/>
            <person name="Voolstra C.R."/>
        </authorList>
    </citation>
    <scope>NUCLEOTIDE SEQUENCE [LARGE SCALE GENOMIC DNA]</scope>
    <source>
        <strain evidence="4 5">CCMP2467</strain>
    </source>
</reference>
<dbReference type="InterPro" id="IPR018247">
    <property type="entry name" value="EF_Hand_1_Ca_BS"/>
</dbReference>
<dbReference type="CDD" id="cd00051">
    <property type="entry name" value="EFh"/>
    <property type="match status" value="1"/>
</dbReference>
<proteinExistence type="predicted"/>
<dbReference type="AlphaFoldDB" id="A0A1Q9F733"/>
<dbReference type="InterPro" id="IPR002048">
    <property type="entry name" value="EF_hand_dom"/>
</dbReference>
<accession>A0A1Q9F733</accession>
<comment type="caution">
    <text evidence="4">The sequence shown here is derived from an EMBL/GenBank/DDBJ whole genome shotgun (WGS) entry which is preliminary data.</text>
</comment>
<dbReference type="GO" id="GO:0005509">
    <property type="term" value="F:calcium ion binding"/>
    <property type="evidence" value="ECO:0007669"/>
    <property type="project" value="InterPro"/>
</dbReference>
<evidence type="ECO:0000256" key="1">
    <source>
        <dbReference type="ARBA" id="ARBA00022837"/>
    </source>
</evidence>
<dbReference type="InterPro" id="IPR011992">
    <property type="entry name" value="EF-hand-dom_pair"/>
</dbReference>
<dbReference type="Proteomes" id="UP000186817">
    <property type="component" value="Unassembled WGS sequence"/>
</dbReference>
<dbReference type="Gene3D" id="3.40.190.10">
    <property type="entry name" value="Periplasmic binding protein-like II"/>
    <property type="match status" value="2"/>
</dbReference>
<dbReference type="OrthoDB" id="421061at2759"/>
<organism evidence="4 5">
    <name type="scientific">Symbiodinium microadriaticum</name>
    <name type="common">Dinoflagellate</name>
    <name type="synonym">Zooxanthella microadriatica</name>
    <dbReference type="NCBI Taxonomy" id="2951"/>
    <lineage>
        <taxon>Eukaryota</taxon>
        <taxon>Sar</taxon>
        <taxon>Alveolata</taxon>
        <taxon>Dinophyceae</taxon>
        <taxon>Suessiales</taxon>
        <taxon>Symbiodiniaceae</taxon>
        <taxon>Symbiodinium</taxon>
    </lineage>
</organism>
<feature type="compositionally biased region" description="Low complexity" evidence="2">
    <location>
        <begin position="438"/>
        <end position="453"/>
    </location>
</feature>
<evidence type="ECO:0000259" key="3">
    <source>
        <dbReference type="PROSITE" id="PS50222"/>
    </source>
</evidence>
<keyword evidence="5" id="KW-1185">Reference proteome</keyword>
<gene>
    <name evidence="4" type="ORF">AK812_SmicGene246</name>
</gene>
<keyword evidence="1" id="KW-0106">Calcium</keyword>
<feature type="domain" description="EF-hand" evidence="3">
    <location>
        <begin position="342"/>
        <end position="377"/>
    </location>
</feature>
<evidence type="ECO:0000256" key="2">
    <source>
        <dbReference type="SAM" id="MobiDB-lite"/>
    </source>
</evidence>
<dbReference type="EMBL" id="LSRX01000002">
    <property type="protein sequence ID" value="OLQ15494.1"/>
    <property type="molecule type" value="Genomic_DNA"/>
</dbReference>
<feature type="region of interest" description="Disordered" evidence="2">
    <location>
        <begin position="414"/>
        <end position="466"/>
    </location>
</feature>
<sequence>MGTASASCEAPTASPGCECDKAGPHVKPRLRVGCAIGIAAAPIQFALANQLNVDELAFHLHWVKCPPDADAVLAMLGAGLLDLAILQTEDVVQAVSLGSSLRICGTYTSSPRRFGLYVSSLKAQDAASEVLRSPCGVLHNCLGAQLAVHMLGQHRDWQALGGLYLRPLSSLEAAKTAIASGRVEMVLWEKYLAYDCVASGEWVEVWQADLPWSSSLFAATKEATYAKAQSVQRFIDWAKQAAEDFLQAESVEDAEKLLASTYRLVGVSVIVWLSSVSWACRCQVRREDLSAALQSLTKAGLLRSGALEPPVRSLAKGFCDLLGADEAFGDTARREFTARARMQPGTLANIFRNFDANCDGFMTFDDLIHGLADAGMSDLSEHRIRRLFSDLDGGTKGRVSLRQFSKCLSPAAATAPSRVGSPLAAPHMRRSPSPPMPGARSTKVGSSGRLVRSPSPPSPRLARAQKPSFELTYQSPSARPNFAGRQILNSCNPTPVVTADENYNEAVRKAKALQDEGLVVRVVPGTSRSSASQRKAELVGVRGR</sequence>
<dbReference type="SUPFAM" id="SSF47473">
    <property type="entry name" value="EF-hand"/>
    <property type="match status" value="1"/>
</dbReference>